<accession>A0AAU8MWV3</accession>
<name>A0AAU8MWV3_9GAMM</name>
<gene>
    <name evidence="2" type="ORF">ABU614_04710</name>
</gene>
<protein>
    <submittedName>
        <fullName evidence="2">Uncharacterized protein</fullName>
    </submittedName>
</protein>
<feature type="compositionally biased region" description="Basic residues" evidence="1">
    <location>
        <begin position="49"/>
        <end position="64"/>
    </location>
</feature>
<dbReference type="EMBL" id="CP159925">
    <property type="protein sequence ID" value="XCO76093.1"/>
    <property type="molecule type" value="Genomic_DNA"/>
</dbReference>
<feature type="compositionally biased region" description="Low complexity" evidence="1">
    <location>
        <begin position="24"/>
        <end position="43"/>
    </location>
</feature>
<dbReference type="AlphaFoldDB" id="A0AAU8MWV3"/>
<evidence type="ECO:0000256" key="1">
    <source>
        <dbReference type="SAM" id="MobiDB-lite"/>
    </source>
</evidence>
<sequence>MNPRDPGHGTRNGIAANRAHSGNARMAAPADAAARMRGAETARSGQGRWKTRRRERGIARRRVRTASGTIATP</sequence>
<proteinExistence type="predicted"/>
<evidence type="ECO:0000313" key="2">
    <source>
        <dbReference type="EMBL" id="XCO76093.1"/>
    </source>
</evidence>
<feature type="region of interest" description="Disordered" evidence="1">
    <location>
        <begin position="1"/>
        <end position="73"/>
    </location>
</feature>
<organism evidence="2">
    <name type="scientific">Lysobacter firmicutimachus</name>
    <dbReference type="NCBI Taxonomy" id="1792846"/>
    <lineage>
        <taxon>Bacteria</taxon>
        <taxon>Pseudomonadati</taxon>
        <taxon>Pseudomonadota</taxon>
        <taxon>Gammaproteobacteria</taxon>
        <taxon>Lysobacterales</taxon>
        <taxon>Lysobacteraceae</taxon>
        <taxon>Lysobacter</taxon>
    </lineage>
</organism>
<reference evidence="2" key="1">
    <citation type="submission" date="2024-06" db="EMBL/GenBank/DDBJ databases">
        <authorList>
            <person name="Li S."/>
        </authorList>
    </citation>
    <scope>NUCLEOTIDE SEQUENCE</scope>
    <source>
        <strain evidence="2">SR10</strain>
    </source>
</reference>
<dbReference type="RefSeq" id="WP_363799482.1">
    <property type="nucleotide sequence ID" value="NZ_CP159925.1"/>
</dbReference>